<evidence type="ECO:0000313" key="3">
    <source>
        <dbReference type="Proteomes" id="UP000185612"/>
    </source>
</evidence>
<dbReference type="Proteomes" id="UP000185612">
    <property type="component" value="Unassembled WGS sequence"/>
</dbReference>
<dbReference type="AlphaFoldDB" id="A0A1Q5PTV7"/>
<dbReference type="Gene3D" id="3.40.50.300">
    <property type="entry name" value="P-loop containing nucleotide triphosphate hydrolases"/>
    <property type="match status" value="1"/>
</dbReference>
<evidence type="ECO:0000259" key="1">
    <source>
        <dbReference type="SMART" id="SM00382"/>
    </source>
</evidence>
<protein>
    <submittedName>
        <fullName evidence="2">DNA polymerase III subunit delta</fullName>
    </submittedName>
</protein>
<comment type="caution">
    <text evidence="2">The sequence shown here is derived from an EMBL/GenBank/DDBJ whole genome shotgun (WGS) entry which is preliminary data.</text>
</comment>
<name>A0A1Q5PTV7_9ACTO</name>
<organism evidence="2 3">
    <name type="scientific">Buchananella hordeovulneris</name>
    <dbReference type="NCBI Taxonomy" id="52770"/>
    <lineage>
        <taxon>Bacteria</taxon>
        <taxon>Bacillati</taxon>
        <taxon>Actinomycetota</taxon>
        <taxon>Actinomycetes</taxon>
        <taxon>Actinomycetales</taxon>
        <taxon>Actinomycetaceae</taxon>
        <taxon>Buchananella</taxon>
    </lineage>
</organism>
<dbReference type="InterPro" id="IPR003593">
    <property type="entry name" value="AAA+_ATPase"/>
</dbReference>
<dbReference type="FunCoup" id="A0A1Q5PTV7">
    <property type="interactions" value="3"/>
</dbReference>
<keyword evidence="3" id="KW-1185">Reference proteome</keyword>
<dbReference type="SUPFAM" id="SSF52540">
    <property type="entry name" value="P-loop containing nucleoside triphosphate hydrolases"/>
    <property type="match status" value="1"/>
</dbReference>
<dbReference type="PANTHER" id="PTHR11669">
    <property type="entry name" value="REPLICATION FACTOR C / DNA POLYMERASE III GAMMA-TAU SUBUNIT"/>
    <property type="match status" value="1"/>
</dbReference>
<dbReference type="InterPro" id="IPR050238">
    <property type="entry name" value="DNA_Rep/Repair_Clamp_Loader"/>
</dbReference>
<dbReference type="RefSeq" id="WP_073826081.1">
    <property type="nucleotide sequence ID" value="NZ_JAUNKL010000022.1"/>
</dbReference>
<dbReference type="InterPro" id="IPR027417">
    <property type="entry name" value="P-loop_NTPase"/>
</dbReference>
<feature type="domain" description="AAA+ ATPase" evidence="1">
    <location>
        <begin position="27"/>
        <end position="167"/>
    </location>
</feature>
<dbReference type="NCBIfam" id="NF005926">
    <property type="entry name" value="PRK07940.1"/>
    <property type="match status" value="1"/>
</dbReference>
<dbReference type="OrthoDB" id="9809531at2"/>
<dbReference type="STRING" id="52770.BSZ40_10295"/>
<dbReference type="Pfam" id="PF13177">
    <property type="entry name" value="DNA_pol3_delta2"/>
    <property type="match status" value="1"/>
</dbReference>
<dbReference type="PANTHER" id="PTHR11669:SF8">
    <property type="entry name" value="DNA POLYMERASE III SUBUNIT DELTA"/>
    <property type="match status" value="1"/>
</dbReference>
<gene>
    <name evidence="2" type="ORF">BSZ40_10295</name>
</gene>
<dbReference type="GO" id="GO:0006261">
    <property type="term" value="P:DNA-templated DNA replication"/>
    <property type="evidence" value="ECO:0007669"/>
    <property type="project" value="TreeGrafter"/>
</dbReference>
<sequence length="379" mass="41637">MSVWDQLIGQGPAIATLQRAVAEQRSMTHAWLVTGPPGSGRSVAARAFAAALQCERTPAGCGQCHACQTALAGKHPDVTVIATDKVTMSIDEVRSLVSLAQRAPHSGRWRVLILEDADRMLERTSNVLLKAIEEPPARTVWMLCAPSPLDVITTIRSRCRSLTLRIPPVQDVVDLLVRDGIDPQVAGEAARAAQCHVGMARRLARDPQARQRRRRLVTLPAMVRNVGDCVFAAAELMEVAGEQAKAQTEERHQQEKAELLRTLGAQDSGRLAPALRAQVRALEDEHKRRSTRALRDTLDRVLVDLLSLYRDVYLQQVDSTVDPINVDLAEEIAVLARESEPARTMARIDAVAEARERLAANVSPLLALEAMMVALRPWD</sequence>
<dbReference type="SMART" id="SM00382">
    <property type="entry name" value="AAA"/>
    <property type="match status" value="1"/>
</dbReference>
<reference evidence="3" key="1">
    <citation type="submission" date="2016-12" db="EMBL/GenBank/DDBJ databases">
        <authorList>
            <person name="Meng X."/>
        </authorList>
    </citation>
    <scope>NUCLEOTIDE SEQUENCE [LARGE SCALE GENOMIC DNA]</scope>
    <source>
        <strain evidence="3">DSM 20732</strain>
    </source>
</reference>
<accession>A0A1Q5PTV7</accession>
<dbReference type="EMBL" id="MQVS01000013">
    <property type="protein sequence ID" value="OKL50909.1"/>
    <property type="molecule type" value="Genomic_DNA"/>
</dbReference>
<evidence type="ECO:0000313" key="2">
    <source>
        <dbReference type="EMBL" id="OKL50909.1"/>
    </source>
</evidence>
<proteinExistence type="predicted"/>